<proteinExistence type="predicted"/>
<evidence type="ECO:0000313" key="2">
    <source>
        <dbReference type="Proteomes" id="UP000030185"/>
    </source>
</evidence>
<keyword evidence="2" id="KW-1185">Reference proteome</keyword>
<protein>
    <submittedName>
        <fullName evidence="1">Uncharacterized protein</fullName>
    </submittedName>
</protein>
<comment type="caution">
    <text evidence="1">The sequence shown here is derived from an EMBL/GenBank/DDBJ whole genome shotgun (WGS) entry which is preliminary data.</text>
</comment>
<dbReference type="RefSeq" id="WP_045461900.1">
    <property type="nucleotide sequence ID" value="NZ_BBLT01000003.1"/>
</dbReference>
<evidence type="ECO:0000313" key="1">
    <source>
        <dbReference type="EMBL" id="GAL84664.1"/>
    </source>
</evidence>
<accession>A0A098LDY5</accession>
<organism evidence="1 2">
    <name type="scientific">Sporocytophaga myxococcoides</name>
    <dbReference type="NCBI Taxonomy" id="153721"/>
    <lineage>
        <taxon>Bacteria</taxon>
        <taxon>Pseudomonadati</taxon>
        <taxon>Bacteroidota</taxon>
        <taxon>Cytophagia</taxon>
        <taxon>Cytophagales</taxon>
        <taxon>Cytophagaceae</taxon>
        <taxon>Sporocytophaga</taxon>
    </lineage>
</organism>
<name>A0A098LDY5_9BACT</name>
<sequence length="99" mass="11490">MDTLISDSENLILFLIKADLRANKLLACMQEAGFTSGYYYTDLYVAIFDLMNFTKTESEAVADLYVQCVEEFCKLEINEFYSRQNEIANTVYKKLLELK</sequence>
<dbReference type="Proteomes" id="UP000030185">
    <property type="component" value="Unassembled WGS sequence"/>
</dbReference>
<dbReference type="AlphaFoldDB" id="A0A098LDY5"/>
<gene>
    <name evidence="1" type="ORF">MYP_1892</name>
</gene>
<dbReference type="OrthoDB" id="9843277at2"/>
<reference evidence="1 2" key="1">
    <citation type="submission" date="2014-09" db="EMBL/GenBank/DDBJ databases">
        <title>Sporocytophaga myxococcoides PG-01 genome sequencing.</title>
        <authorList>
            <person name="Liu L."/>
            <person name="Gao P.J."/>
            <person name="Chen G.J."/>
            <person name="Wang L.S."/>
        </authorList>
    </citation>
    <scope>NUCLEOTIDE SEQUENCE [LARGE SCALE GENOMIC DNA]</scope>
    <source>
        <strain evidence="1 2">PG-01</strain>
    </source>
</reference>
<dbReference type="EMBL" id="BBLT01000003">
    <property type="protein sequence ID" value="GAL84664.1"/>
    <property type="molecule type" value="Genomic_DNA"/>
</dbReference>